<accession>A0A7V8T074</accession>
<sequence>MKAVIAMRALAVFAGLALLSALAQNAPRSTSDSIKGHFASINRRVLDMAKDFPADKYNYSLKPEMRSFGAVIVHIASGNVYAAKAGRGENANWDELDPKNYKTKDEVVTLLEKSISDANATLETLPDSSFAKSVEPWLSVTEHSAEHYGLLVAYYRANGLVPPASRPSKR</sequence>
<feature type="domain" description="DinB-like" evidence="2">
    <location>
        <begin position="43"/>
        <end position="147"/>
    </location>
</feature>
<keyword evidence="1" id="KW-0732">Signal</keyword>
<reference evidence="3" key="1">
    <citation type="submission" date="2020-06" db="EMBL/GenBank/DDBJ databases">
        <title>Legume-microbial interactions unlock mineral nutrients during tropical forest succession.</title>
        <authorList>
            <person name="Epihov D.Z."/>
        </authorList>
    </citation>
    <scope>NUCLEOTIDE SEQUENCE [LARGE SCALE GENOMIC DNA]</scope>
    <source>
        <strain evidence="3">Pan2503</strain>
    </source>
</reference>
<dbReference type="EMBL" id="JACDQQ010002891">
    <property type="protein sequence ID" value="MBA0089235.1"/>
    <property type="molecule type" value="Genomic_DNA"/>
</dbReference>
<evidence type="ECO:0000256" key="1">
    <source>
        <dbReference type="SAM" id="SignalP"/>
    </source>
</evidence>
<feature type="chain" id="PRO_5031439130" evidence="1">
    <location>
        <begin position="24"/>
        <end position="170"/>
    </location>
</feature>
<evidence type="ECO:0000259" key="2">
    <source>
        <dbReference type="Pfam" id="PF12867"/>
    </source>
</evidence>
<dbReference type="InterPro" id="IPR034660">
    <property type="entry name" value="DinB/YfiT-like"/>
</dbReference>
<organism evidence="3 4">
    <name type="scientific">Candidatus Acidiferrum panamense</name>
    <dbReference type="NCBI Taxonomy" id="2741543"/>
    <lineage>
        <taxon>Bacteria</taxon>
        <taxon>Pseudomonadati</taxon>
        <taxon>Acidobacteriota</taxon>
        <taxon>Terriglobia</taxon>
        <taxon>Candidatus Acidiferrales</taxon>
        <taxon>Candidatus Acidiferrum</taxon>
    </lineage>
</organism>
<gene>
    <name evidence="3" type="ORF">HRJ53_29955</name>
</gene>
<dbReference type="Pfam" id="PF12867">
    <property type="entry name" value="DinB_2"/>
    <property type="match status" value="1"/>
</dbReference>
<keyword evidence="4" id="KW-1185">Reference proteome</keyword>
<dbReference type="InterPro" id="IPR024775">
    <property type="entry name" value="DinB-like"/>
</dbReference>
<feature type="signal peptide" evidence="1">
    <location>
        <begin position="1"/>
        <end position="23"/>
    </location>
</feature>
<protein>
    <submittedName>
        <fullName evidence="3">DinB family protein</fullName>
    </submittedName>
</protein>
<dbReference type="SUPFAM" id="SSF109854">
    <property type="entry name" value="DinB/YfiT-like putative metalloenzymes"/>
    <property type="match status" value="1"/>
</dbReference>
<comment type="caution">
    <text evidence="3">The sequence shown here is derived from an EMBL/GenBank/DDBJ whole genome shotgun (WGS) entry which is preliminary data.</text>
</comment>
<evidence type="ECO:0000313" key="4">
    <source>
        <dbReference type="Proteomes" id="UP000567293"/>
    </source>
</evidence>
<dbReference type="AlphaFoldDB" id="A0A7V8T074"/>
<name>A0A7V8T074_9BACT</name>
<evidence type="ECO:0000313" key="3">
    <source>
        <dbReference type="EMBL" id="MBA0089235.1"/>
    </source>
</evidence>
<dbReference type="Gene3D" id="1.20.120.450">
    <property type="entry name" value="dinb family like domain"/>
    <property type="match status" value="1"/>
</dbReference>
<dbReference type="Proteomes" id="UP000567293">
    <property type="component" value="Unassembled WGS sequence"/>
</dbReference>
<proteinExistence type="predicted"/>